<dbReference type="EMBL" id="JACGXN010000001">
    <property type="protein sequence ID" value="MBA8877863.1"/>
    <property type="molecule type" value="Genomic_DNA"/>
</dbReference>
<dbReference type="Proteomes" id="UP000549052">
    <property type="component" value="Unassembled WGS sequence"/>
</dbReference>
<accession>A0A839ECY0</accession>
<dbReference type="PANTHER" id="PTHR13696">
    <property type="entry name" value="P-LOOP CONTAINING NUCLEOSIDE TRIPHOSPHATE HYDROLASE"/>
    <property type="match status" value="1"/>
</dbReference>
<comment type="caution">
    <text evidence="4">The sequence shown here is derived from an EMBL/GenBank/DDBJ whole genome shotgun (WGS) entry which is preliminary data.</text>
</comment>
<protein>
    <recommendedName>
        <fullName evidence="2">Chromosome partitioning protein ParA</fullName>
    </recommendedName>
</protein>
<evidence type="ECO:0000259" key="3">
    <source>
        <dbReference type="Pfam" id="PF13614"/>
    </source>
</evidence>
<organism evidence="4 5">
    <name type="scientific">Phyllobacterium myrsinacearum</name>
    <dbReference type="NCBI Taxonomy" id="28101"/>
    <lineage>
        <taxon>Bacteria</taxon>
        <taxon>Pseudomonadati</taxon>
        <taxon>Pseudomonadota</taxon>
        <taxon>Alphaproteobacteria</taxon>
        <taxon>Hyphomicrobiales</taxon>
        <taxon>Phyllobacteriaceae</taxon>
        <taxon>Phyllobacterium</taxon>
    </lineage>
</organism>
<evidence type="ECO:0000256" key="1">
    <source>
        <dbReference type="ARBA" id="ARBA00057242"/>
    </source>
</evidence>
<dbReference type="InterPro" id="IPR027417">
    <property type="entry name" value="P-loop_NTPase"/>
</dbReference>
<dbReference type="PANTHER" id="PTHR13696:SF52">
    <property type="entry name" value="PARA FAMILY PROTEIN CT_582"/>
    <property type="match status" value="1"/>
</dbReference>
<evidence type="ECO:0000313" key="4">
    <source>
        <dbReference type="EMBL" id="MBA8877863.1"/>
    </source>
</evidence>
<dbReference type="FunFam" id="3.40.50.300:FF:000285">
    <property type="entry name" value="Sporulation initiation inhibitor Soj"/>
    <property type="match status" value="1"/>
</dbReference>
<evidence type="ECO:0000313" key="5">
    <source>
        <dbReference type="Proteomes" id="UP000549052"/>
    </source>
</evidence>
<dbReference type="InterPro" id="IPR050678">
    <property type="entry name" value="DNA_Partitioning_ATPase"/>
</dbReference>
<dbReference type="CDD" id="cd02042">
    <property type="entry name" value="ParAB_family"/>
    <property type="match status" value="1"/>
</dbReference>
<gene>
    <name evidence="4" type="ORF">FHW16_001545</name>
</gene>
<evidence type="ECO:0000256" key="2">
    <source>
        <dbReference type="ARBA" id="ARBA00074747"/>
    </source>
</evidence>
<sequence>MIWYNMQVWSTMSRLCCKSETCGVTSDKVDHFQVSVADNDDLLGKTVMNSQTRIITIANQKGGVGKTTTAINLATALAAIGENVLIVDLDPQGNASTGLGIDRKNRELSSYDVLMQTASVEDAAIATAVPNLSLIPSTLDLLGVEMEIAGSGDRATRLRKAFRGDNAVSPFTYILIDCPPSLNLLTMNAMAAADSVLVPLQCEFFALEGLSQLLETVNQVRTALNPTLTIQGIVLTMFDGRNNLATQVVDDVRSFMGDKVYRTVIPRNVRVSEAPSYGTPAILYDLKCAGSQAYLQLASEVIQRERHLRAA</sequence>
<dbReference type="Pfam" id="PF13614">
    <property type="entry name" value="AAA_31"/>
    <property type="match status" value="1"/>
</dbReference>
<dbReference type="Gene3D" id="3.40.50.300">
    <property type="entry name" value="P-loop containing nucleotide triphosphate hydrolases"/>
    <property type="match status" value="1"/>
</dbReference>
<feature type="domain" description="AAA" evidence="3">
    <location>
        <begin position="53"/>
        <end position="230"/>
    </location>
</feature>
<reference evidence="4 5" key="1">
    <citation type="submission" date="2020-07" db="EMBL/GenBank/DDBJ databases">
        <title>Genomic Encyclopedia of Type Strains, Phase IV (KMG-V): Genome sequencing to study the core and pangenomes of soil and plant-associated prokaryotes.</title>
        <authorList>
            <person name="Whitman W."/>
        </authorList>
    </citation>
    <scope>NUCLEOTIDE SEQUENCE [LARGE SCALE GENOMIC DNA]</scope>
    <source>
        <strain evidence="4 5">AN3</strain>
    </source>
</reference>
<proteinExistence type="predicted"/>
<dbReference type="SUPFAM" id="SSF52540">
    <property type="entry name" value="P-loop containing nucleoside triphosphate hydrolases"/>
    <property type="match status" value="1"/>
</dbReference>
<name>A0A839ECY0_9HYPH</name>
<keyword evidence="5" id="KW-1185">Reference proteome</keyword>
<comment type="function">
    <text evidence="1">Involved in chromosome partition. Localize to both poles of the predivisional cell following completion of DNA replication.</text>
</comment>
<dbReference type="InterPro" id="IPR025669">
    <property type="entry name" value="AAA_dom"/>
</dbReference>
<dbReference type="AlphaFoldDB" id="A0A839ECY0"/>